<dbReference type="AlphaFoldDB" id="A0A3N1GCZ2"/>
<dbReference type="EMBL" id="RJKL01000001">
    <property type="protein sequence ID" value="ROP28008.1"/>
    <property type="molecule type" value="Genomic_DNA"/>
</dbReference>
<dbReference type="SUPFAM" id="SSF55144">
    <property type="entry name" value="LigT-like"/>
    <property type="match status" value="1"/>
</dbReference>
<gene>
    <name evidence="1" type="ORF">EDD30_0712</name>
</gene>
<dbReference type="Proteomes" id="UP000271683">
    <property type="component" value="Unassembled WGS sequence"/>
</dbReference>
<dbReference type="OrthoDB" id="3533156at2"/>
<dbReference type="InterPro" id="IPR009097">
    <property type="entry name" value="Cyclic_Pdiesterase"/>
</dbReference>
<sequence length="169" mass="19007">MLRRHLCVVLAGPAAARVQRWRRAWDPVMAAVVPAHVTVAYPEEIVDEELFLRRAQSQLGQVAPFRLRLGEVFAAEHGRGGVFLAVNDIDGGWSRLRRLLLTAPMTALDFPPHVTMAHPRTCTRGEKCHRALAGQRLNNEFRIPEVLYTETTADTFTILRRFRLATTAG</sequence>
<dbReference type="GO" id="GO:0016874">
    <property type="term" value="F:ligase activity"/>
    <property type="evidence" value="ECO:0007669"/>
    <property type="project" value="UniProtKB-KW"/>
</dbReference>
<accession>A0A3N1GCZ2</accession>
<dbReference type="Gene3D" id="3.90.1140.10">
    <property type="entry name" value="Cyclic phosphodiesterase"/>
    <property type="match status" value="1"/>
</dbReference>
<proteinExistence type="predicted"/>
<comment type="caution">
    <text evidence="1">The sequence shown here is derived from an EMBL/GenBank/DDBJ whole genome shotgun (WGS) entry which is preliminary data.</text>
</comment>
<dbReference type="Pfam" id="PF13563">
    <property type="entry name" value="2_5_RNA_ligase2"/>
    <property type="match status" value="1"/>
</dbReference>
<name>A0A3N1GCZ2_9ACTN</name>
<evidence type="ECO:0000313" key="1">
    <source>
        <dbReference type="EMBL" id="ROP28008.1"/>
    </source>
</evidence>
<dbReference type="RefSeq" id="WP_084556171.1">
    <property type="nucleotide sequence ID" value="NZ_RJKL01000001.1"/>
</dbReference>
<evidence type="ECO:0000313" key="2">
    <source>
        <dbReference type="Proteomes" id="UP000271683"/>
    </source>
</evidence>
<organism evidence="1 2">
    <name type="scientific">Couchioplanes caeruleus</name>
    <dbReference type="NCBI Taxonomy" id="56438"/>
    <lineage>
        <taxon>Bacteria</taxon>
        <taxon>Bacillati</taxon>
        <taxon>Actinomycetota</taxon>
        <taxon>Actinomycetes</taxon>
        <taxon>Micromonosporales</taxon>
        <taxon>Micromonosporaceae</taxon>
        <taxon>Couchioplanes</taxon>
    </lineage>
</organism>
<keyword evidence="1" id="KW-0436">Ligase</keyword>
<protein>
    <submittedName>
        <fullName evidence="1">2'-5' RNA ligase superfamily protein</fullName>
    </submittedName>
</protein>
<reference evidence="1 2" key="1">
    <citation type="submission" date="2018-11" db="EMBL/GenBank/DDBJ databases">
        <title>Sequencing the genomes of 1000 actinobacteria strains.</title>
        <authorList>
            <person name="Klenk H.-P."/>
        </authorList>
    </citation>
    <scope>NUCLEOTIDE SEQUENCE [LARGE SCALE GENOMIC DNA]</scope>
    <source>
        <strain evidence="1 2">DSM 43634</strain>
    </source>
</reference>